<dbReference type="SUPFAM" id="SSF116907">
    <property type="entry name" value="Hook domain"/>
    <property type="match status" value="1"/>
</dbReference>
<keyword evidence="3 4" id="KW-0175">Coiled coil</keyword>
<accession>A0AAQ4PTH4</accession>
<evidence type="ECO:0000256" key="3">
    <source>
        <dbReference type="ARBA" id="ARBA00023054"/>
    </source>
</evidence>
<keyword evidence="8" id="KW-1185">Reference proteome</keyword>
<feature type="compositionally biased region" description="Low complexity" evidence="5">
    <location>
        <begin position="852"/>
        <end position="861"/>
    </location>
</feature>
<feature type="coiled-coil region" evidence="4">
    <location>
        <begin position="234"/>
        <end position="294"/>
    </location>
</feature>
<comment type="subcellular location">
    <subcellularLocation>
        <location evidence="1">Cytoplasm</location>
    </subcellularLocation>
</comment>
<evidence type="ECO:0000256" key="4">
    <source>
        <dbReference type="SAM" id="Coils"/>
    </source>
</evidence>
<dbReference type="Gene3D" id="1.10.418.10">
    <property type="entry name" value="Calponin-like domain"/>
    <property type="match status" value="1"/>
</dbReference>
<dbReference type="GO" id="GO:0031122">
    <property type="term" value="P:cytoplasmic microtubule organization"/>
    <property type="evidence" value="ECO:0007669"/>
    <property type="project" value="TreeGrafter"/>
</dbReference>
<sequence length="1215" mass="140292">MSLISTLLCDVKPPKFTSKQFTKSKAAELSILQSVIVFFLQAFFSLLTEQSPEEMNKLLMLLLGCAVQCEEKEEYIERIQTLETKAAIAAHIHEVTHSQENVLDLQWLESSEVHPTDFEVAARNLATHLQRVLDQRDTHLETIAQLMQEKEGVVSLLNSPSSPQSGSYSPSMQQQTGTQQHLSVELADSKAKIRRLRQELEEKSEQISLILCFKSCIRLNLHQNSQLLVDARAARTYRDELDALRERAMKADKLESEVGRYREQPKMEVCKAKVEELKEDNRVLQETKEVLEDQLAGWRASSDRIHHLEKHSLLLETRVHDMEQEREAERKRTEELQDENLALSLAQRRLMEESQHLGWELDQLTKTTESSQGKSHQTLSDEVSERTCSRMLKLEKENQSLSKTIEELRAASINNNTRTKHGHRLERDVFQETCSIGNLNLGEPTYCHQLFPAEDLEQVQSEILLTENPDLLAREKGQLEDVDQGDHSKEGMSDLKVLENNHNRRHCFVGSRDHSPERTIQRLEAEVQELEAENQIPQANFEEIRISARRLEQLETDKQSLEQETTTFEREKRHLEKENRGLRQQAEIQEANLDSSNVSMAGLEREMPFLVKEVEGTAERVKGLERDNRELTKQAAIDQRTLATLREELVIEKLKTQQRELLSMVHDFEMRVLNQESVQQAEEEAPDNRFKMQESELESSLKKSLRIKDDKMAALEPRLLESSTLSLELKTVRLSYEALQQRLEEEWTASSSTPPRETGKAMGEWLRESQEATKELLKLKDHLIEVERNVILDVKPHQQLENQSDSQQAQVLALQRQAATLQENNTALQTLNANLQVEKYTLNSQSASLMAQNAQLQQQQSGTESERDNATRELEELRAVQEQLLRDHKLLAELHEWQTMDYEALIDKHGCLKKAHFALTLEYRTMQDSYNSLLQQRTKLEDLEKVLKEEQMRMALEKEQNRTTAAECCRLRDEKDRLNLTYRQLVNDKESLTADHKELKSQLNEAKLEHTWLEADFSKLKKEFQQLNITSTKLTNQCELLSQLKGNLEEKSCLLLGQIETLMLQNRTLLEQTMESKDLFHVEERQYIDKLNDLRRQKERLEEKIMDQYKFYEPSRIAMSMDPTAHRPPRTQASLSCTSPTPPSALTALEPRAPPQQVMPSHPNVTAVSRTLLEFTRSSPIDLAGSDTVHFLQPGSGSKTSVRGRAQWPFRSVFM</sequence>
<evidence type="ECO:0000256" key="1">
    <source>
        <dbReference type="ARBA" id="ARBA00004496"/>
    </source>
</evidence>
<name>A0AAQ4PTH4_GASAC</name>
<dbReference type="InterPro" id="IPR036872">
    <property type="entry name" value="CH_dom_sf"/>
</dbReference>
<dbReference type="Pfam" id="PF19047">
    <property type="entry name" value="HOOK_N"/>
    <property type="match status" value="1"/>
</dbReference>
<dbReference type="PANTHER" id="PTHR18947">
    <property type="entry name" value="HOOK PROTEINS"/>
    <property type="match status" value="1"/>
</dbReference>
<dbReference type="GO" id="GO:0005813">
    <property type="term" value="C:centrosome"/>
    <property type="evidence" value="ECO:0007669"/>
    <property type="project" value="TreeGrafter"/>
</dbReference>
<dbReference type="Proteomes" id="UP000007635">
    <property type="component" value="Chromosome IX"/>
</dbReference>
<reference evidence="7 8" key="1">
    <citation type="journal article" date="2021" name="G3 (Bethesda)">
        <title>Improved contiguity of the threespine stickleback genome using long-read sequencing.</title>
        <authorList>
            <person name="Nath S."/>
            <person name="Shaw D.E."/>
            <person name="White M.A."/>
        </authorList>
    </citation>
    <scope>NUCLEOTIDE SEQUENCE [LARGE SCALE GENOMIC DNA]</scope>
    <source>
        <strain evidence="7 8">Lake Benthic</strain>
    </source>
</reference>
<protein>
    <submittedName>
        <fullName evidence="7">Coiled-coil domain containing 88Aa</fullName>
    </submittedName>
</protein>
<feature type="region of interest" description="Disordered" evidence="5">
    <location>
        <begin position="156"/>
        <end position="182"/>
    </location>
</feature>
<dbReference type="Ensembl" id="ENSGACT00000083125.1">
    <property type="protein sequence ID" value="ENSGACP00000042199.1"/>
    <property type="gene ID" value="ENSGACG00000019231.2"/>
</dbReference>
<dbReference type="AlphaFoldDB" id="A0AAQ4PTH4"/>
<feature type="coiled-coil region" evidence="4">
    <location>
        <begin position="1084"/>
        <end position="1111"/>
    </location>
</feature>
<reference evidence="7" key="2">
    <citation type="submission" date="2025-08" db="UniProtKB">
        <authorList>
            <consortium name="Ensembl"/>
        </authorList>
    </citation>
    <scope>IDENTIFICATION</scope>
</reference>
<dbReference type="GO" id="GO:0005737">
    <property type="term" value="C:cytoplasm"/>
    <property type="evidence" value="ECO:0007669"/>
    <property type="project" value="UniProtKB-SubCell"/>
</dbReference>
<dbReference type="PANTHER" id="PTHR18947:SF30">
    <property type="entry name" value="GIRDIN"/>
    <property type="match status" value="1"/>
</dbReference>
<dbReference type="GO" id="GO:0008017">
    <property type="term" value="F:microtubule binding"/>
    <property type="evidence" value="ECO:0007669"/>
    <property type="project" value="TreeGrafter"/>
</dbReference>
<proteinExistence type="predicted"/>
<feature type="region of interest" description="Disordered" evidence="5">
    <location>
        <begin position="559"/>
        <end position="579"/>
    </location>
</feature>
<feature type="region of interest" description="Disordered" evidence="5">
    <location>
        <begin position="1123"/>
        <end position="1146"/>
    </location>
</feature>
<feature type="compositionally biased region" description="Low complexity" evidence="5">
    <location>
        <begin position="159"/>
        <end position="175"/>
    </location>
</feature>
<organism evidence="7 8">
    <name type="scientific">Gasterosteus aculeatus aculeatus</name>
    <name type="common">three-spined stickleback</name>
    <dbReference type="NCBI Taxonomy" id="481459"/>
    <lineage>
        <taxon>Eukaryota</taxon>
        <taxon>Metazoa</taxon>
        <taxon>Chordata</taxon>
        <taxon>Craniata</taxon>
        <taxon>Vertebrata</taxon>
        <taxon>Euteleostomi</taxon>
        <taxon>Actinopterygii</taxon>
        <taxon>Neopterygii</taxon>
        <taxon>Teleostei</taxon>
        <taxon>Neoteleostei</taxon>
        <taxon>Acanthomorphata</taxon>
        <taxon>Eupercaria</taxon>
        <taxon>Perciformes</taxon>
        <taxon>Cottioidei</taxon>
        <taxon>Gasterosteales</taxon>
        <taxon>Gasterosteidae</taxon>
        <taxon>Gasterosteus</taxon>
    </lineage>
</organism>
<feature type="domain" description="HOOK N-terminal" evidence="6">
    <location>
        <begin position="50"/>
        <end position="85"/>
    </location>
</feature>
<evidence type="ECO:0000259" key="6">
    <source>
        <dbReference type="Pfam" id="PF19047"/>
    </source>
</evidence>
<evidence type="ECO:0000256" key="2">
    <source>
        <dbReference type="ARBA" id="ARBA00022490"/>
    </source>
</evidence>
<dbReference type="GO" id="GO:0030705">
    <property type="term" value="P:cytoskeleton-dependent intracellular transport"/>
    <property type="evidence" value="ECO:0007669"/>
    <property type="project" value="InterPro"/>
</dbReference>
<feature type="coiled-coil region" evidence="4">
    <location>
        <begin position="930"/>
        <end position="1023"/>
    </location>
</feature>
<dbReference type="GeneTree" id="ENSGT00940000155559"/>
<keyword evidence="2" id="KW-0963">Cytoplasm</keyword>
<evidence type="ECO:0000256" key="5">
    <source>
        <dbReference type="SAM" id="MobiDB-lite"/>
    </source>
</evidence>
<dbReference type="InterPro" id="IPR043936">
    <property type="entry name" value="HOOK_N"/>
</dbReference>
<evidence type="ECO:0000313" key="7">
    <source>
        <dbReference type="Ensembl" id="ENSGACP00000042199.1"/>
    </source>
</evidence>
<dbReference type="GO" id="GO:0051959">
    <property type="term" value="F:dynein light intermediate chain binding"/>
    <property type="evidence" value="ECO:0007669"/>
    <property type="project" value="TreeGrafter"/>
</dbReference>
<evidence type="ECO:0000313" key="8">
    <source>
        <dbReference type="Proteomes" id="UP000007635"/>
    </source>
</evidence>
<reference evidence="7" key="3">
    <citation type="submission" date="2025-09" db="UniProtKB">
        <authorList>
            <consortium name="Ensembl"/>
        </authorList>
    </citation>
    <scope>IDENTIFICATION</scope>
</reference>
<feature type="region of interest" description="Disordered" evidence="5">
    <location>
        <begin position="852"/>
        <end position="871"/>
    </location>
</feature>